<dbReference type="InParanoid" id="A9WA11"/>
<dbReference type="PANTHER" id="PTHR33571">
    <property type="entry name" value="SSL8005 PROTEIN"/>
    <property type="match status" value="1"/>
</dbReference>
<sequence>MLTQEQILSLLRRNKAYLCHEYGVKTIGIFGSYAKGCATEESDVDVLVEFERPIGFRFVEFAEYLEKLLGRHVDVLTPAGVQGIRMAAVAMDIAGSVVCV</sequence>
<dbReference type="eggNOG" id="COG1669">
    <property type="taxonomic scope" value="Bacteria"/>
</dbReference>
<evidence type="ECO:0000256" key="8">
    <source>
        <dbReference type="ARBA" id="ARBA00022842"/>
    </source>
</evidence>
<dbReference type="SUPFAM" id="SSF81301">
    <property type="entry name" value="Nucleotidyltransferase"/>
    <property type="match status" value="1"/>
</dbReference>
<dbReference type="Gene3D" id="3.30.460.10">
    <property type="entry name" value="Beta Polymerase, domain 2"/>
    <property type="match status" value="1"/>
</dbReference>
<dbReference type="EnsemblBacteria" id="ABY36693">
    <property type="protein sequence ID" value="ABY36693"/>
    <property type="gene ID" value="Caur_3509"/>
</dbReference>
<dbReference type="AlphaFoldDB" id="A9WA11"/>
<organism evidence="11 12">
    <name type="scientific">Chloroflexus aurantiacus (strain ATCC 29366 / DSM 635 / J-10-fl)</name>
    <dbReference type="NCBI Taxonomy" id="324602"/>
    <lineage>
        <taxon>Bacteria</taxon>
        <taxon>Bacillati</taxon>
        <taxon>Chloroflexota</taxon>
        <taxon>Chloroflexia</taxon>
        <taxon>Chloroflexales</taxon>
        <taxon>Chloroflexineae</taxon>
        <taxon>Chloroflexaceae</taxon>
        <taxon>Chloroflexus</taxon>
    </lineage>
</organism>
<keyword evidence="12" id="KW-1185">Reference proteome</keyword>
<evidence type="ECO:0000313" key="12">
    <source>
        <dbReference type="Proteomes" id="UP000002008"/>
    </source>
</evidence>
<dbReference type="RefSeq" id="WP_012259346.1">
    <property type="nucleotide sequence ID" value="NC_010175.1"/>
</dbReference>
<evidence type="ECO:0000256" key="3">
    <source>
        <dbReference type="ARBA" id="ARBA00022679"/>
    </source>
</evidence>
<evidence type="ECO:0000256" key="6">
    <source>
        <dbReference type="ARBA" id="ARBA00022741"/>
    </source>
</evidence>
<dbReference type="InterPro" id="IPR002934">
    <property type="entry name" value="Polymerase_NTP_transf_dom"/>
</dbReference>
<accession>A9WA11</accession>
<comment type="cofactor">
    <cofactor evidence="1">
        <name>Mg(2+)</name>
        <dbReference type="ChEBI" id="CHEBI:18420"/>
    </cofactor>
</comment>
<evidence type="ECO:0000256" key="2">
    <source>
        <dbReference type="ARBA" id="ARBA00022649"/>
    </source>
</evidence>
<keyword evidence="7" id="KW-0067">ATP-binding</keyword>
<dbReference type="HOGENOM" id="CLU_130257_10_0_0"/>
<reference evidence="12" key="1">
    <citation type="journal article" date="2011" name="BMC Genomics">
        <title>Complete genome sequence of the filamentous anoxygenic phototrophic bacterium Chloroflexus aurantiacus.</title>
        <authorList>
            <person name="Tang K.H."/>
            <person name="Barry K."/>
            <person name="Chertkov O."/>
            <person name="Dalin E."/>
            <person name="Han C.S."/>
            <person name="Hauser L.J."/>
            <person name="Honchak B.M."/>
            <person name="Karbach L.E."/>
            <person name="Land M.L."/>
            <person name="Lapidus A."/>
            <person name="Larimer F.W."/>
            <person name="Mikhailova N."/>
            <person name="Pitluck S."/>
            <person name="Pierson B.K."/>
            <person name="Blankenship R.E."/>
        </authorList>
    </citation>
    <scope>NUCLEOTIDE SEQUENCE [LARGE SCALE GENOMIC DNA]</scope>
    <source>
        <strain evidence="12">ATCC 29366 / DSM 635 / J-10-fl</strain>
    </source>
</reference>
<keyword evidence="4" id="KW-0548">Nucleotidyltransferase</keyword>
<keyword evidence="5" id="KW-0479">Metal-binding</keyword>
<dbReference type="EMBL" id="CP000909">
    <property type="protein sequence ID" value="ABY36693.1"/>
    <property type="molecule type" value="Genomic_DNA"/>
</dbReference>
<evidence type="ECO:0000256" key="9">
    <source>
        <dbReference type="ARBA" id="ARBA00038276"/>
    </source>
</evidence>
<evidence type="ECO:0000256" key="1">
    <source>
        <dbReference type="ARBA" id="ARBA00001946"/>
    </source>
</evidence>
<evidence type="ECO:0000313" key="11">
    <source>
        <dbReference type="EMBL" id="ABY36693.1"/>
    </source>
</evidence>
<evidence type="ECO:0000259" key="10">
    <source>
        <dbReference type="Pfam" id="PF01909"/>
    </source>
</evidence>
<evidence type="ECO:0000256" key="5">
    <source>
        <dbReference type="ARBA" id="ARBA00022723"/>
    </source>
</evidence>
<evidence type="ECO:0000256" key="4">
    <source>
        <dbReference type="ARBA" id="ARBA00022695"/>
    </source>
</evidence>
<keyword evidence="6" id="KW-0547">Nucleotide-binding</keyword>
<dbReference type="InterPro" id="IPR052038">
    <property type="entry name" value="Type-VII_TA_antitoxin"/>
</dbReference>
<dbReference type="GO" id="GO:0016779">
    <property type="term" value="F:nucleotidyltransferase activity"/>
    <property type="evidence" value="ECO:0007669"/>
    <property type="project" value="UniProtKB-KW"/>
</dbReference>
<dbReference type="STRING" id="324602.Caur_3509"/>
<dbReference type="Proteomes" id="UP000002008">
    <property type="component" value="Chromosome"/>
</dbReference>
<dbReference type="PANTHER" id="PTHR33571:SF14">
    <property type="entry name" value="PROTEIN ADENYLYLTRANSFERASE MJ0435-RELATED"/>
    <property type="match status" value="1"/>
</dbReference>
<name>A9WA11_CHLAA</name>
<dbReference type="Pfam" id="PF01909">
    <property type="entry name" value="NTP_transf_2"/>
    <property type="match status" value="1"/>
</dbReference>
<dbReference type="KEGG" id="cau:Caur_3509"/>
<comment type="similarity">
    <text evidence="9">Belongs to the MntA antitoxin family.</text>
</comment>
<dbReference type="GO" id="GO:0046872">
    <property type="term" value="F:metal ion binding"/>
    <property type="evidence" value="ECO:0007669"/>
    <property type="project" value="UniProtKB-KW"/>
</dbReference>
<proteinExistence type="inferred from homology"/>
<dbReference type="PATRIC" id="fig|324602.8.peg.3955"/>
<dbReference type="GO" id="GO:0005524">
    <property type="term" value="F:ATP binding"/>
    <property type="evidence" value="ECO:0007669"/>
    <property type="project" value="UniProtKB-KW"/>
</dbReference>
<gene>
    <name evidence="11" type="ordered locus">Caur_3509</name>
</gene>
<dbReference type="InterPro" id="IPR043519">
    <property type="entry name" value="NT_sf"/>
</dbReference>
<feature type="domain" description="Polymerase nucleotidyl transferase" evidence="10">
    <location>
        <begin position="15"/>
        <end position="79"/>
    </location>
</feature>
<keyword evidence="3" id="KW-0808">Transferase</keyword>
<protein>
    <submittedName>
        <fullName evidence="11">DNA polymerase beta domain protein region</fullName>
    </submittedName>
</protein>
<evidence type="ECO:0000256" key="7">
    <source>
        <dbReference type="ARBA" id="ARBA00022840"/>
    </source>
</evidence>
<keyword evidence="8" id="KW-0460">Magnesium</keyword>
<dbReference type="CDD" id="cd05403">
    <property type="entry name" value="NT_KNTase_like"/>
    <property type="match status" value="1"/>
</dbReference>
<keyword evidence="2" id="KW-1277">Toxin-antitoxin system</keyword>